<dbReference type="Proteomes" id="UP001250181">
    <property type="component" value="Unassembled WGS sequence"/>
</dbReference>
<accession>A0ABU3QHV6</accession>
<gene>
    <name evidence="1" type="ORF">RND61_09740</name>
</gene>
<dbReference type="EMBL" id="JAWCTQ010000009">
    <property type="protein sequence ID" value="MDT9682352.1"/>
    <property type="molecule type" value="Genomic_DNA"/>
</dbReference>
<evidence type="ECO:0008006" key="3">
    <source>
        <dbReference type="Google" id="ProtNLM"/>
    </source>
</evidence>
<reference evidence="1 2" key="1">
    <citation type="submission" date="2023-09" db="EMBL/GenBank/DDBJ databases">
        <title>Streptomyces sp. nov.: A antagonism against Alternaria gaisen Producing Streptochlin, Isolated from Tamarix root soil.</title>
        <authorList>
            <person name="Chen Y."/>
        </authorList>
    </citation>
    <scope>NUCLEOTIDE SEQUENCE [LARGE SCALE GENOMIC DNA]</scope>
    <source>
        <strain evidence="1 2">TRM76323</strain>
    </source>
</reference>
<evidence type="ECO:0000313" key="1">
    <source>
        <dbReference type="EMBL" id="MDT9682352.1"/>
    </source>
</evidence>
<protein>
    <recommendedName>
        <fullName evidence="3">Secreted protein</fullName>
    </recommendedName>
</protein>
<sequence>MLVDLFGGPATPGFAAAFRLAAIVSLLAPSGPRPVAAPPRVGAVRVAGLAASVPSAALPLRDLCAGLVRAVTGWPGRSRDD</sequence>
<comment type="caution">
    <text evidence="1">The sequence shown here is derived from an EMBL/GenBank/DDBJ whole genome shotgun (WGS) entry which is preliminary data.</text>
</comment>
<proteinExistence type="predicted"/>
<organism evidence="1 2">
    <name type="scientific">Streptomyces tamarix</name>
    <dbReference type="NCBI Taxonomy" id="3078565"/>
    <lineage>
        <taxon>Bacteria</taxon>
        <taxon>Bacillati</taxon>
        <taxon>Actinomycetota</taxon>
        <taxon>Actinomycetes</taxon>
        <taxon>Kitasatosporales</taxon>
        <taxon>Streptomycetaceae</taxon>
        <taxon>Streptomyces</taxon>
    </lineage>
</organism>
<keyword evidence="2" id="KW-1185">Reference proteome</keyword>
<dbReference type="RefSeq" id="WP_315877438.1">
    <property type="nucleotide sequence ID" value="NZ_JAWCTQ010000009.1"/>
</dbReference>
<name>A0ABU3QHV6_9ACTN</name>
<evidence type="ECO:0000313" key="2">
    <source>
        <dbReference type="Proteomes" id="UP001250181"/>
    </source>
</evidence>